<dbReference type="KEGG" id="lcre:Pla8534_62030"/>
<dbReference type="Gene3D" id="3.30.2350.20">
    <property type="entry name" value="TruD, catalytic domain"/>
    <property type="match status" value="1"/>
</dbReference>
<dbReference type="EC" id="5.4.99.27" evidence="4"/>
<dbReference type="CDD" id="cd01291">
    <property type="entry name" value="PseudoU_synth"/>
    <property type="match status" value="1"/>
</dbReference>
<dbReference type="GO" id="GO:0031119">
    <property type="term" value="P:tRNA pseudouridine synthesis"/>
    <property type="evidence" value="ECO:0007669"/>
    <property type="project" value="UniProtKB-UniRule"/>
</dbReference>
<evidence type="ECO:0000313" key="7">
    <source>
        <dbReference type="EMBL" id="QDU98336.1"/>
    </source>
</evidence>
<comment type="catalytic activity">
    <reaction evidence="4">
        <text>uridine(13) in tRNA = pseudouridine(13) in tRNA</text>
        <dbReference type="Rhea" id="RHEA:42540"/>
        <dbReference type="Rhea" id="RHEA-COMP:10105"/>
        <dbReference type="Rhea" id="RHEA-COMP:10106"/>
        <dbReference type="ChEBI" id="CHEBI:65314"/>
        <dbReference type="ChEBI" id="CHEBI:65315"/>
        <dbReference type="EC" id="5.4.99.27"/>
    </reaction>
</comment>
<evidence type="ECO:0000256" key="4">
    <source>
        <dbReference type="HAMAP-Rule" id="MF_01082"/>
    </source>
</evidence>
<dbReference type="AlphaFoldDB" id="A0A518E2L7"/>
<dbReference type="InterPro" id="IPR050170">
    <property type="entry name" value="TruD_pseudoU_synthase"/>
</dbReference>
<dbReference type="SUPFAM" id="SSF55120">
    <property type="entry name" value="Pseudouridine synthase"/>
    <property type="match status" value="1"/>
</dbReference>
<dbReference type="GO" id="GO:0005829">
    <property type="term" value="C:cytosol"/>
    <property type="evidence" value="ECO:0007669"/>
    <property type="project" value="TreeGrafter"/>
</dbReference>
<evidence type="ECO:0000256" key="2">
    <source>
        <dbReference type="ARBA" id="ARBA00022694"/>
    </source>
</evidence>
<comment type="similarity">
    <text evidence="1 4">Belongs to the pseudouridine synthase TruD family.</text>
</comment>
<evidence type="ECO:0000259" key="6">
    <source>
        <dbReference type="PROSITE" id="PS50984"/>
    </source>
</evidence>
<dbReference type="GO" id="GO:0003723">
    <property type="term" value="F:RNA binding"/>
    <property type="evidence" value="ECO:0007669"/>
    <property type="project" value="InterPro"/>
</dbReference>
<dbReference type="RefSeq" id="WP_197442707.1">
    <property type="nucleotide sequence ID" value="NZ_CP036433.1"/>
</dbReference>
<gene>
    <name evidence="4 7" type="primary">truD</name>
    <name evidence="7" type="ORF">Pla8534_62030</name>
</gene>
<evidence type="ECO:0000256" key="1">
    <source>
        <dbReference type="ARBA" id="ARBA00007953"/>
    </source>
</evidence>
<proteinExistence type="inferred from homology"/>
<dbReference type="InterPro" id="IPR011760">
    <property type="entry name" value="PsdUridine_synth_TruD_insert"/>
</dbReference>
<dbReference type="Gene3D" id="3.30.2340.10">
    <property type="entry name" value="TruD, insertion domain"/>
    <property type="match status" value="1"/>
</dbReference>
<dbReference type="InterPro" id="IPR042214">
    <property type="entry name" value="TruD_catalytic"/>
</dbReference>
<accession>A0A518E2L7</accession>
<dbReference type="PROSITE" id="PS50984">
    <property type="entry name" value="TRUD"/>
    <property type="match status" value="1"/>
</dbReference>
<dbReference type="PANTHER" id="PTHR47811:SF1">
    <property type="entry name" value="TRNA PSEUDOURIDINE SYNTHASE D"/>
    <property type="match status" value="1"/>
</dbReference>
<organism evidence="7 8">
    <name type="scientific">Lignipirellula cremea</name>
    <dbReference type="NCBI Taxonomy" id="2528010"/>
    <lineage>
        <taxon>Bacteria</taxon>
        <taxon>Pseudomonadati</taxon>
        <taxon>Planctomycetota</taxon>
        <taxon>Planctomycetia</taxon>
        <taxon>Pirellulales</taxon>
        <taxon>Pirellulaceae</taxon>
        <taxon>Lignipirellula</taxon>
    </lineage>
</organism>
<evidence type="ECO:0000313" key="8">
    <source>
        <dbReference type="Proteomes" id="UP000317648"/>
    </source>
</evidence>
<dbReference type="InterPro" id="IPR020119">
    <property type="entry name" value="PsdUridine_synth_TruD_CS"/>
</dbReference>
<dbReference type="HAMAP" id="MF_01082">
    <property type="entry name" value="TruD"/>
    <property type="match status" value="1"/>
</dbReference>
<feature type="region of interest" description="Disordered" evidence="5">
    <location>
        <begin position="1"/>
        <end position="22"/>
    </location>
</feature>
<evidence type="ECO:0000256" key="5">
    <source>
        <dbReference type="SAM" id="MobiDB-lite"/>
    </source>
</evidence>
<dbReference type="Proteomes" id="UP000317648">
    <property type="component" value="Chromosome"/>
</dbReference>
<dbReference type="PROSITE" id="PS01268">
    <property type="entry name" value="UPF0024"/>
    <property type="match status" value="1"/>
</dbReference>
<dbReference type="InterPro" id="IPR001656">
    <property type="entry name" value="PsdUridine_synth_TruD"/>
</dbReference>
<name>A0A518E2L7_9BACT</name>
<dbReference type="PANTHER" id="PTHR47811">
    <property type="entry name" value="TRNA PSEUDOURIDINE SYNTHASE D"/>
    <property type="match status" value="1"/>
</dbReference>
<sequence>MNALSPSLPLSGLRQDRPPIGGQWKLSPEDFVVEEIPAYEPCGEGEHLFLWIEKRDCSGEFLTRRISKALGVPPREIGMAGIKDRTAVTRQYISTPARYEDRVEEINNELIQVLAVKRHRNKLKTGHLRGNQFTLWVRGVDEQAMETAQALAPLIEQWGFPNYFGDQRFGNDQETLKLGLDLLRGVRTPRSIPPAKRRFLLRLALSAAQSHLFNLYLSERIAEQLLHTVLAGDVMEVVESGGLFIASDLEAEQARCTAGEIVVSGPLFGPKMKQAEAPSVEREDRLLRQNELTIEQFSLFKNLTAGARRPAVVRPTQLTVEQVGPDLRFEFALPKGVYATTLLREFVE</sequence>
<keyword evidence="2 4" id="KW-0819">tRNA processing</keyword>
<keyword evidence="8" id="KW-1185">Reference proteome</keyword>
<feature type="active site" description="Nucleophile" evidence="4">
    <location>
        <position position="84"/>
    </location>
</feature>
<comment type="function">
    <text evidence="4">Responsible for synthesis of pseudouridine from uracil-13 in transfer RNAs.</text>
</comment>
<reference evidence="7 8" key="1">
    <citation type="submission" date="2019-02" db="EMBL/GenBank/DDBJ databases">
        <title>Deep-cultivation of Planctomycetes and their phenomic and genomic characterization uncovers novel biology.</title>
        <authorList>
            <person name="Wiegand S."/>
            <person name="Jogler M."/>
            <person name="Boedeker C."/>
            <person name="Pinto D."/>
            <person name="Vollmers J."/>
            <person name="Rivas-Marin E."/>
            <person name="Kohn T."/>
            <person name="Peeters S.H."/>
            <person name="Heuer A."/>
            <person name="Rast P."/>
            <person name="Oberbeckmann S."/>
            <person name="Bunk B."/>
            <person name="Jeske O."/>
            <person name="Meyerdierks A."/>
            <person name="Storesund J.E."/>
            <person name="Kallscheuer N."/>
            <person name="Luecker S."/>
            <person name="Lage O.M."/>
            <person name="Pohl T."/>
            <person name="Merkel B.J."/>
            <person name="Hornburger P."/>
            <person name="Mueller R.-W."/>
            <person name="Bruemmer F."/>
            <person name="Labrenz M."/>
            <person name="Spormann A.M."/>
            <person name="Op den Camp H."/>
            <person name="Overmann J."/>
            <person name="Amann R."/>
            <person name="Jetten M.S.M."/>
            <person name="Mascher T."/>
            <person name="Medema M.H."/>
            <person name="Devos D.P."/>
            <person name="Kaster A.-K."/>
            <person name="Ovreas L."/>
            <person name="Rohde M."/>
            <person name="Galperin M.Y."/>
            <person name="Jogler C."/>
        </authorList>
    </citation>
    <scope>NUCLEOTIDE SEQUENCE [LARGE SCALE GENOMIC DNA]</scope>
    <source>
        <strain evidence="7 8">Pla85_3_4</strain>
    </source>
</reference>
<evidence type="ECO:0000256" key="3">
    <source>
        <dbReference type="ARBA" id="ARBA00023235"/>
    </source>
</evidence>
<dbReference type="InterPro" id="IPR020103">
    <property type="entry name" value="PsdUridine_synth_cat_dom_sf"/>
</dbReference>
<dbReference type="InterPro" id="IPR043165">
    <property type="entry name" value="TruD_insert_sf"/>
</dbReference>
<dbReference type="GO" id="GO:0160150">
    <property type="term" value="F:tRNA pseudouridine(13) synthase activity"/>
    <property type="evidence" value="ECO:0007669"/>
    <property type="project" value="UniProtKB-EC"/>
</dbReference>
<dbReference type="EMBL" id="CP036433">
    <property type="protein sequence ID" value="QDU98336.1"/>
    <property type="molecule type" value="Genomic_DNA"/>
</dbReference>
<feature type="domain" description="TRUD" evidence="6">
    <location>
        <begin position="159"/>
        <end position="314"/>
    </location>
</feature>
<protein>
    <recommendedName>
        <fullName evidence="4">tRNA pseudouridine synthase D</fullName>
        <ecNumber evidence="4">5.4.99.27</ecNumber>
    </recommendedName>
    <alternativeName>
        <fullName evidence="4">tRNA pseudouridine(13) synthase</fullName>
    </alternativeName>
    <alternativeName>
        <fullName evidence="4">tRNA pseudouridylate synthase D</fullName>
    </alternativeName>
    <alternativeName>
        <fullName evidence="4">tRNA-uridine isomerase D</fullName>
    </alternativeName>
</protein>
<dbReference type="Pfam" id="PF01142">
    <property type="entry name" value="TruD"/>
    <property type="match status" value="2"/>
</dbReference>
<keyword evidence="3 4" id="KW-0413">Isomerase</keyword>